<gene>
    <name evidence="1" type="ORF">IAB80_00380</name>
</gene>
<dbReference type="AlphaFoldDB" id="A0A9D9IR98"/>
<dbReference type="Proteomes" id="UP000823771">
    <property type="component" value="Unassembled WGS sequence"/>
</dbReference>
<feature type="non-terminal residue" evidence="1">
    <location>
        <position position="87"/>
    </location>
</feature>
<evidence type="ECO:0000313" key="2">
    <source>
        <dbReference type="Proteomes" id="UP000823771"/>
    </source>
</evidence>
<proteinExistence type="predicted"/>
<evidence type="ECO:0000313" key="1">
    <source>
        <dbReference type="EMBL" id="MBO8477353.1"/>
    </source>
</evidence>
<sequence>MNTDNLLMQYQSEALEALKSMTNLGKPFEKVIMDVLKLFMAIPDKINFLQMGRYGQFSEQTYRNTFTRGNFDWFGFNQHLAKKVCTG</sequence>
<organism evidence="1 2">
    <name type="scientific">Candidatus Cryptobacteroides excrementipullorum</name>
    <dbReference type="NCBI Taxonomy" id="2840761"/>
    <lineage>
        <taxon>Bacteria</taxon>
        <taxon>Pseudomonadati</taxon>
        <taxon>Bacteroidota</taxon>
        <taxon>Bacteroidia</taxon>
        <taxon>Bacteroidales</taxon>
        <taxon>Candidatus Cryptobacteroides</taxon>
    </lineage>
</organism>
<reference evidence="1" key="1">
    <citation type="submission" date="2020-10" db="EMBL/GenBank/DDBJ databases">
        <authorList>
            <person name="Gilroy R."/>
        </authorList>
    </citation>
    <scope>NUCLEOTIDE SEQUENCE</scope>
    <source>
        <strain evidence="1">2478</strain>
    </source>
</reference>
<protein>
    <submittedName>
        <fullName evidence="1">Transposase</fullName>
    </submittedName>
</protein>
<accession>A0A9D9IR98</accession>
<comment type="caution">
    <text evidence="1">The sequence shown here is derived from an EMBL/GenBank/DDBJ whole genome shotgun (WGS) entry which is preliminary data.</text>
</comment>
<name>A0A9D9IR98_9BACT</name>
<dbReference type="EMBL" id="JADILZ010000006">
    <property type="protein sequence ID" value="MBO8477353.1"/>
    <property type="molecule type" value="Genomic_DNA"/>
</dbReference>
<reference evidence="1" key="2">
    <citation type="journal article" date="2021" name="PeerJ">
        <title>Extensive microbial diversity within the chicken gut microbiome revealed by metagenomics and culture.</title>
        <authorList>
            <person name="Gilroy R."/>
            <person name="Ravi A."/>
            <person name="Getino M."/>
            <person name="Pursley I."/>
            <person name="Horton D.L."/>
            <person name="Alikhan N.F."/>
            <person name="Baker D."/>
            <person name="Gharbi K."/>
            <person name="Hall N."/>
            <person name="Watson M."/>
            <person name="Adriaenssens E.M."/>
            <person name="Foster-Nyarko E."/>
            <person name="Jarju S."/>
            <person name="Secka A."/>
            <person name="Antonio M."/>
            <person name="Oren A."/>
            <person name="Chaudhuri R.R."/>
            <person name="La Ragione R."/>
            <person name="Hildebrand F."/>
            <person name="Pallen M.J."/>
        </authorList>
    </citation>
    <scope>NUCLEOTIDE SEQUENCE</scope>
    <source>
        <strain evidence="1">2478</strain>
    </source>
</reference>